<dbReference type="InterPro" id="IPR018060">
    <property type="entry name" value="HTH_AraC"/>
</dbReference>
<feature type="domain" description="HTH araC/xylS-type" evidence="4">
    <location>
        <begin position="137"/>
        <end position="236"/>
    </location>
</feature>
<evidence type="ECO:0000313" key="5">
    <source>
        <dbReference type="EMBL" id="MFC4010055.1"/>
    </source>
</evidence>
<evidence type="ECO:0000313" key="6">
    <source>
        <dbReference type="Proteomes" id="UP001595851"/>
    </source>
</evidence>
<comment type="caution">
    <text evidence="5">The sequence shown here is derived from an EMBL/GenBank/DDBJ whole genome shotgun (WGS) entry which is preliminary data.</text>
</comment>
<dbReference type="PANTHER" id="PTHR43280:SF2">
    <property type="entry name" value="HTH-TYPE TRANSCRIPTIONAL REGULATOR EXSA"/>
    <property type="match status" value="1"/>
</dbReference>
<evidence type="ECO:0000256" key="1">
    <source>
        <dbReference type="ARBA" id="ARBA00023015"/>
    </source>
</evidence>
<dbReference type="PANTHER" id="PTHR43280">
    <property type="entry name" value="ARAC-FAMILY TRANSCRIPTIONAL REGULATOR"/>
    <property type="match status" value="1"/>
</dbReference>
<evidence type="ECO:0000256" key="2">
    <source>
        <dbReference type="ARBA" id="ARBA00023125"/>
    </source>
</evidence>
<dbReference type="InterPro" id="IPR018062">
    <property type="entry name" value="HTH_AraC-typ_CS"/>
</dbReference>
<organism evidence="5 6">
    <name type="scientific">Nonomuraea purpurea</name>
    <dbReference type="NCBI Taxonomy" id="1849276"/>
    <lineage>
        <taxon>Bacteria</taxon>
        <taxon>Bacillati</taxon>
        <taxon>Actinomycetota</taxon>
        <taxon>Actinomycetes</taxon>
        <taxon>Streptosporangiales</taxon>
        <taxon>Streptosporangiaceae</taxon>
        <taxon>Nonomuraea</taxon>
    </lineage>
</organism>
<protein>
    <submittedName>
        <fullName evidence="5">Helix-turn-helix transcriptional regulator</fullName>
    </submittedName>
</protein>
<keyword evidence="3" id="KW-0804">Transcription</keyword>
<sequence length="239" mass="26462">MLLPRNGAFAYEVEETAASRNGCRCVGEAGLRGEARFGDVVISPPGSTLRRRMRAPTSFFFARFLTVLEPPIGCSRLRDVDRLRANLALLESTQSTAEEGRQGLEADMVVAHVINDVLIAVHRERARAGTREDALVRKAIAFILDDFTSPDLSLGDLARTLGVSPSLLSRRFRDVRGVTPIQYLRGVRLRRARELLTGTDFTLQNIAERCGYRSAFYLSRVFKAGTGQSPSEYRAGSRV</sequence>
<dbReference type="InterPro" id="IPR009057">
    <property type="entry name" value="Homeodomain-like_sf"/>
</dbReference>
<dbReference type="EMBL" id="JBHSBI010000011">
    <property type="protein sequence ID" value="MFC4010055.1"/>
    <property type="molecule type" value="Genomic_DNA"/>
</dbReference>
<evidence type="ECO:0000259" key="4">
    <source>
        <dbReference type="PROSITE" id="PS01124"/>
    </source>
</evidence>
<dbReference type="Proteomes" id="UP001595851">
    <property type="component" value="Unassembled WGS sequence"/>
</dbReference>
<dbReference type="SMART" id="SM00342">
    <property type="entry name" value="HTH_ARAC"/>
    <property type="match status" value="1"/>
</dbReference>
<dbReference type="SUPFAM" id="SSF46689">
    <property type="entry name" value="Homeodomain-like"/>
    <property type="match status" value="2"/>
</dbReference>
<keyword evidence="2" id="KW-0238">DNA-binding</keyword>
<dbReference type="RefSeq" id="WP_379530078.1">
    <property type="nucleotide sequence ID" value="NZ_JBHSBI010000011.1"/>
</dbReference>
<evidence type="ECO:0000256" key="3">
    <source>
        <dbReference type="ARBA" id="ARBA00023163"/>
    </source>
</evidence>
<dbReference type="PROSITE" id="PS00041">
    <property type="entry name" value="HTH_ARAC_FAMILY_1"/>
    <property type="match status" value="1"/>
</dbReference>
<accession>A0ABV8G7U0</accession>
<keyword evidence="6" id="KW-1185">Reference proteome</keyword>
<dbReference type="Gene3D" id="1.10.10.60">
    <property type="entry name" value="Homeodomain-like"/>
    <property type="match status" value="2"/>
</dbReference>
<proteinExistence type="predicted"/>
<keyword evidence="1" id="KW-0805">Transcription regulation</keyword>
<gene>
    <name evidence="5" type="ORF">ACFOY2_22700</name>
</gene>
<reference evidence="6" key="1">
    <citation type="journal article" date="2019" name="Int. J. Syst. Evol. Microbiol.">
        <title>The Global Catalogue of Microorganisms (GCM) 10K type strain sequencing project: providing services to taxonomists for standard genome sequencing and annotation.</title>
        <authorList>
            <consortium name="The Broad Institute Genomics Platform"/>
            <consortium name="The Broad Institute Genome Sequencing Center for Infectious Disease"/>
            <person name="Wu L."/>
            <person name="Ma J."/>
        </authorList>
    </citation>
    <scope>NUCLEOTIDE SEQUENCE [LARGE SCALE GENOMIC DNA]</scope>
    <source>
        <strain evidence="6">TBRC 1276</strain>
    </source>
</reference>
<dbReference type="PROSITE" id="PS01124">
    <property type="entry name" value="HTH_ARAC_FAMILY_2"/>
    <property type="match status" value="1"/>
</dbReference>
<dbReference type="Pfam" id="PF12833">
    <property type="entry name" value="HTH_18"/>
    <property type="match status" value="1"/>
</dbReference>
<name>A0ABV8G7U0_9ACTN</name>